<protein>
    <submittedName>
        <fullName evidence="3">Uncharacterized protein</fullName>
    </submittedName>
</protein>
<feature type="compositionally biased region" description="Basic and acidic residues" evidence="2">
    <location>
        <begin position="44"/>
        <end position="61"/>
    </location>
</feature>
<organism evidence="3 4">
    <name type="scientific">Cymbomonas tetramitiformis</name>
    <dbReference type="NCBI Taxonomy" id="36881"/>
    <lineage>
        <taxon>Eukaryota</taxon>
        <taxon>Viridiplantae</taxon>
        <taxon>Chlorophyta</taxon>
        <taxon>Pyramimonadophyceae</taxon>
        <taxon>Pyramimonadales</taxon>
        <taxon>Pyramimonadaceae</taxon>
        <taxon>Cymbomonas</taxon>
    </lineage>
</organism>
<evidence type="ECO:0000313" key="3">
    <source>
        <dbReference type="EMBL" id="KAK3265031.1"/>
    </source>
</evidence>
<evidence type="ECO:0000313" key="4">
    <source>
        <dbReference type="Proteomes" id="UP001190700"/>
    </source>
</evidence>
<name>A0AAE0FS55_9CHLO</name>
<keyword evidence="4" id="KW-1185">Reference proteome</keyword>
<proteinExistence type="predicted"/>
<comment type="caution">
    <text evidence="3">The sequence shown here is derived from an EMBL/GenBank/DDBJ whole genome shotgun (WGS) entry which is preliminary data.</text>
</comment>
<sequence>MAKCERVRIQYPRRQSTLGSGGIIAKRWLPYSCRLNSRHCAADTAKDNSVEDESEPVKVESQEVQAEHSPSVAAEEQTASSEDNLSSLRDWADMDVSSESDLGGWEVEVSRKPGTLVMLVGGALLTAFLFKSLRQLRVQESTPAQPVASYVIDNSPTHLAPESSSDQESLPKGISEELPEEILEERSLPGDTFEAGMYEDMESAGGAGVVSPLHSTEVQFEAEPTEEGAPEEALYPEPSMPMATEEELGKPASSPWVEHETPQSVDAKWESISYFEAAQQKLQTLESVPPTVLENDENTDASFSSRTQFALRLAASANTSSMLAASAAADAAANAAVAAAAASDASAASLRIERLVEAGTAEELAKVEKQLADYAELVEMATKRCDAAKALAASARESAAAYETQAKNIASDLEKANSEATVRANKLEFKEDAAQLIEPAQQNRRFRTIIEPAANLWGLVKTTLVSVFDVVKTTSVSMFDAVKTTSVSSYQGISNKFGKAWLKVASSISSLGTDDSGPSNA</sequence>
<evidence type="ECO:0000256" key="1">
    <source>
        <dbReference type="SAM" id="Coils"/>
    </source>
</evidence>
<feature type="coiled-coil region" evidence="1">
    <location>
        <begin position="364"/>
        <end position="419"/>
    </location>
</feature>
<dbReference type="EMBL" id="LGRX02014194">
    <property type="protein sequence ID" value="KAK3265031.1"/>
    <property type="molecule type" value="Genomic_DNA"/>
</dbReference>
<feature type="region of interest" description="Disordered" evidence="2">
    <location>
        <begin position="218"/>
        <end position="237"/>
    </location>
</feature>
<dbReference type="Proteomes" id="UP001190700">
    <property type="component" value="Unassembled WGS sequence"/>
</dbReference>
<keyword evidence="1" id="KW-0175">Coiled coil</keyword>
<evidence type="ECO:0000256" key="2">
    <source>
        <dbReference type="SAM" id="MobiDB-lite"/>
    </source>
</evidence>
<gene>
    <name evidence="3" type="ORF">CYMTET_26262</name>
</gene>
<feature type="compositionally biased region" description="Polar residues" evidence="2">
    <location>
        <begin position="77"/>
        <end position="86"/>
    </location>
</feature>
<accession>A0AAE0FS55</accession>
<feature type="region of interest" description="Disordered" evidence="2">
    <location>
        <begin position="44"/>
        <end position="86"/>
    </location>
</feature>
<reference evidence="3 4" key="1">
    <citation type="journal article" date="2015" name="Genome Biol. Evol.">
        <title>Comparative Genomics of a Bacterivorous Green Alga Reveals Evolutionary Causalities and Consequences of Phago-Mixotrophic Mode of Nutrition.</title>
        <authorList>
            <person name="Burns J.A."/>
            <person name="Paasch A."/>
            <person name="Narechania A."/>
            <person name="Kim E."/>
        </authorList>
    </citation>
    <scope>NUCLEOTIDE SEQUENCE [LARGE SCALE GENOMIC DNA]</scope>
    <source>
        <strain evidence="3 4">PLY_AMNH</strain>
    </source>
</reference>
<dbReference type="AlphaFoldDB" id="A0AAE0FS55"/>